<reference evidence="1 2" key="1">
    <citation type="submission" date="2017-05" db="EMBL/GenBank/DDBJ databases">
        <authorList>
            <person name="Varghese N."/>
            <person name="Submissions S."/>
        </authorList>
    </citation>
    <scope>NUCLEOTIDE SEQUENCE [LARGE SCALE GENOMIC DNA]</scope>
    <source>
        <strain evidence="1 2">DSM 25457</strain>
    </source>
</reference>
<evidence type="ECO:0000313" key="1">
    <source>
        <dbReference type="EMBL" id="SMP76596.1"/>
    </source>
</evidence>
<keyword evidence="2" id="KW-1185">Reference proteome</keyword>
<evidence type="ECO:0000313" key="2">
    <source>
        <dbReference type="Proteomes" id="UP001158067"/>
    </source>
</evidence>
<comment type="caution">
    <text evidence="1">The sequence shown here is derived from an EMBL/GenBank/DDBJ whole genome shotgun (WGS) entry which is preliminary data.</text>
</comment>
<dbReference type="Proteomes" id="UP001158067">
    <property type="component" value="Unassembled WGS sequence"/>
</dbReference>
<protein>
    <submittedName>
        <fullName evidence="1">Signal transducing protein</fullName>
    </submittedName>
</protein>
<gene>
    <name evidence="1" type="ORF">SAMN06265222_12183</name>
</gene>
<dbReference type="RefSeq" id="WP_283435253.1">
    <property type="nucleotide sequence ID" value="NZ_CAWLDM010000001.1"/>
</dbReference>
<name>A0ABY1QPV0_9BACT</name>
<proteinExistence type="predicted"/>
<sequence length="98" mass="10645">MNSPSSSDENREAEDLMLNENLEIVAQRSTEIAATVLVNVLADAGIRAVAVGGFTAGFRTEAPGWVQVKTLERDAERARQIISEVIQVESENPDSETE</sequence>
<accession>A0ABY1QPV0</accession>
<organism evidence="1 2">
    <name type="scientific">Neorhodopirellula lusitana</name>
    <dbReference type="NCBI Taxonomy" id="445327"/>
    <lineage>
        <taxon>Bacteria</taxon>
        <taxon>Pseudomonadati</taxon>
        <taxon>Planctomycetota</taxon>
        <taxon>Planctomycetia</taxon>
        <taxon>Pirellulales</taxon>
        <taxon>Pirellulaceae</taxon>
        <taxon>Neorhodopirellula</taxon>
    </lineage>
</organism>
<dbReference type="EMBL" id="FXUG01000021">
    <property type="protein sequence ID" value="SMP76596.1"/>
    <property type="molecule type" value="Genomic_DNA"/>
</dbReference>